<proteinExistence type="predicted"/>
<sequence>MYLYFFIPVFKNMFRTQEQEPCECTKNPVTCVKQNNTNTDDTINHDDTTKQSMYSAPKSKTKEDYCVIG</sequence>
<protein>
    <submittedName>
        <fullName evidence="2">Uncharacterized protein</fullName>
    </submittedName>
</protein>
<evidence type="ECO:0000256" key="1">
    <source>
        <dbReference type="SAM" id="MobiDB-lite"/>
    </source>
</evidence>
<organism evidence="2">
    <name type="scientific">viral metagenome</name>
    <dbReference type="NCBI Taxonomy" id="1070528"/>
    <lineage>
        <taxon>unclassified sequences</taxon>
        <taxon>metagenomes</taxon>
        <taxon>organismal metagenomes</taxon>
    </lineage>
</organism>
<accession>A0A6C0CRL7</accession>
<name>A0A6C0CRL7_9ZZZZ</name>
<feature type="region of interest" description="Disordered" evidence="1">
    <location>
        <begin position="35"/>
        <end position="54"/>
    </location>
</feature>
<dbReference type="AlphaFoldDB" id="A0A6C0CRL7"/>
<reference evidence="2" key="1">
    <citation type="journal article" date="2020" name="Nature">
        <title>Giant virus diversity and host interactions through global metagenomics.</title>
        <authorList>
            <person name="Schulz F."/>
            <person name="Roux S."/>
            <person name="Paez-Espino D."/>
            <person name="Jungbluth S."/>
            <person name="Walsh D.A."/>
            <person name="Denef V.J."/>
            <person name="McMahon K.D."/>
            <person name="Konstantinidis K.T."/>
            <person name="Eloe-Fadrosh E.A."/>
            <person name="Kyrpides N.C."/>
            <person name="Woyke T."/>
        </authorList>
    </citation>
    <scope>NUCLEOTIDE SEQUENCE</scope>
    <source>
        <strain evidence="2">GVMAG-M-3300021473-15</strain>
    </source>
</reference>
<dbReference type="EMBL" id="MN739475">
    <property type="protein sequence ID" value="QHT06782.1"/>
    <property type="molecule type" value="Genomic_DNA"/>
</dbReference>
<evidence type="ECO:0000313" key="2">
    <source>
        <dbReference type="EMBL" id="QHT06782.1"/>
    </source>
</evidence>